<dbReference type="Pfam" id="PF00583">
    <property type="entry name" value="Acetyltransf_1"/>
    <property type="match status" value="1"/>
</dbReference>
<dbReference type="InterPro" id="IPR016181">
    <property type="entry name" value="Acyl_CoA_acyltransferase"/>
</dbReference>
<sequence>MPPTESESSSARAPALFEIDDLCAIVLGADDIPAIQAFFERNPEYFVDTTGKPPAPDEAAVEYAGMPPADRGCTAKWTIGFRPSAPAGCNAPTPSSPVSSGAHAPLAAFATLFADMFAPGIWHVDLFIVETVRHGQGVARCIYAALEAWMRARGARWLRLGVVSGAPRAERFWARAGYACVRTVENVPMKDAVRTVRVMVKPLDGGDVRAYLDLVARDRPTRPDPD</sequence>
<dbReference type="EMBL" id="CP065686">
    <property type="protein sequence ID" value="QPS42113.1"/>
    <property type="molecule type" value="Genomic_DNA"/>
</dbReference>
<organism evidence="1 2">
    <name type="scientific">Burkholderia humptydooensis</name>
    <dbReference type="NCBI Taxonomy" id="430531"/>
    <lineage>
        <taxon>Bacteria</taxon>
        <taxon>Pseudomonadati</taxon>
        <taxon>Pseudomonadota</taxon>
        <taxon>Betaproteobacteria</taxon>
        <taxon>Burkholderiales</taxon>
        <taxon>Burkholderiaceae</taxon>
        <taxon>Burkholderia</taxon>
        <taxon>pseudomallei group</taxon>
    </lineage>
</organism>
<dbReference type="RefSeq" id="WP_006026735.1">
    <property type="nucleotide sequence ID" value="NZ_CP013380.1"/>
</dbReference>
<dbReference type="InterPro" id="IPR000182">
    <property type="entry name" value="GNAT_dom"/>
</dbReference>
<dbReference type="AlphaFoldDB" id="A0A7U4P474"/>
<dbReference type="Proteomes" id="UP000594943">
    <property type="component" value="Chromosome 1"/>
</dbReference>
<evidence type="ECO:0000313" key="1">
    <source>
        <dbReference type="EMBL" id="QPS42113.1"/>
    </source>
</evidence>
<dbReference type="SUPFAM" id="SSF55729">
    <property type="entry name" value="Acyl-CoA N-acyltransferases (Nat)"/>
    <property type="match status" value="1"/>
</dbReference>
<accession>A0A7U4P474</accession>
<dbReference type="KEGG" id="bhg:I6G56_10640"/>
<dbReference type="GO" id="GO:0016747">
    <property type="term" value="F:acyltransferase activity, transferring groups other than amino-acyl groups"/>
    <property type="evidence" value="ECO:0007669"/>
    <property type="project" value="InterPro"/>
</dbReference>
<reference evidence="1 2" key="1">
    <citation type="submission" date="2020-12" db="EMBL/GenBank/DDBJ databases">
        <title>FDA dAtabase for Regulatory Grade micrObial Sequences (FDA-ARGOS): Supporting development and validation of Infectious Disease Dx tests.</title>
        <authorList>
            <person name="Nelson B."/>
            <person name="Plummer A."/>
            <person name="Tallon L."/>
            <person name="Sadzewicz L."/>
            <person name="Zhao X."/>
            <person name="Boylan J."/>
            <person name="Ott S."/>
            <person name="Bowen H."/>
            <person name="Vavikolanu K."/>
            <person name="Mehta A."/>
            <person name="Aluvathingal J."/>
            <person name="Nadendla S."/>
            <person name="Myers T."/>
            <person name="Yan Y."/>
            <person name="Sichtig H."/>
        </authorList>
    </citation>
    <scope>NUCLEOTIDE SEQUENCE [LARGE SCALE GENOMIC DNA]</scope>
    <source>
        <strain evidence="1 2">FDAARGOS_899</strain>
    </source>
</reference>
<protein>
    <submittedName>
        <fullName evidence="1">GNAT family N-acetyltransferase</fullName>
    </submittedName>
</protein>
<name>A0A7U4P474_9BURK</name>
<dbReference type="PROSITE" id="PS51186">
    <property type="entry name" value="GNAT"/>
    <property type="match status" value="1"/>
</dbReference>
<accession>A0A7T2TXY1</accession>
<gene>
    <name evidence="1" type="ORF">I6G56_10640</name>
</gene>
<keyword evidence="1" id="KW-0808">Transferase</keyword>
<proteinExistence type="predicted"/>
<evidence type="ECO:0000313" key="2">
    <source>
        <dbReference type="Proteomes" id="UP000594943"/>
    </source>
</evidence>
<dbReference type="Gene3D" id="3.40.630.30">
    <property type="match status" value="1"/>
</dbReference>
<dbReference type="CDD" id="cd04301">
    <property type="entry name" value="NAT_SF"/>
    <property type="match status" value="1"/>
</dbReference>